<evidence type="ECO:0000256" key="4">
    <source>
        <dbReference type="ARBA" id="ARBA00023136"/>
    </source>
</evidence>
<evidence type="ECO:0000259" key="6">
    <source>
        <dbReference type="PROSITE" id="PS50262"/>
    </source>
</evidence>
<dbReference type="Gene3D" id="1.20.1070.10">
    <property type="entry name" value="Rhodopsin 7-helix transmembrane proteins"/>
    <property type="match status" value="1"/>
</dbReference>
<evidence type="ECO:0000313" key="8">
    <source>
        <dbReference type="Proteomes" id="UP001152747"/>
    </source>
</evidence>
<reference evidence="7" key="1">
    <citation type="submission" date="2022-11" db="EMBL/GenBank/DDBJ databases">
        <authorList>
            <person name="Kikuchi T."/>
        </authorList>
    </citation>
    <scope>NUCLEOTIDE SEQUENCE</scope>
    <source>
        <strain evidence="7">PS1010</strain>
    </source>
</reference>
<dbReference type="PROSITE" id="PS50262">
    <property type="entry name" value="G_PROTEIN_RECEP_F1_2"/>
    <property type="match status" value="1"/>
</dbReference>
<dbReference type="CDD" id="cd00637">
    <property type="entry name" value="7tm_classA_rhodopsin-like"/>
    <property type="match status" value="1"/>
</dbReference>
<comment type="caution">
    <text evidence="7">The sequence shown here is derived from an EMBL/GenBank/DDBJ whole genome shotgun (WGS) entry which is preliminary data.</text>
</comment>
<dbReference type="OrthoDB" id="5825164at2759"/>
<feature type="transmembrane region" description="Helical" evidence="5">
    <location>
        <begin position="222"/>
        <end position="243"/>
    </location>
</feature>
<evidence type="ECO:0000256" key="3">
    <source>
        <dbReference type="ARBA" id="ARBA00022989"/>
    </source>
</evidence>
<keyword evidence="4 5" id="KW-0472">Membrane</keyword>
<protein>
    <recommendedName>
        <fullName evidence="6">G-protein coupled receptors family 1 profile domain-containing protein</fullName>
    </recommendedName>
</protein>
<feature type="transmembrane region" description="Helical" evidence="5">
    <location>
        <begin position="6"/>
        <end position="29"/>
    </location>
</feature>
<dbReference type="PANTHER" id="PTHR23017">
    <property type="entry name" value="SERPENTINE RECEPTOR, CLASS X"/>
    <property type="match status" value="1"/>
</dbReference>
<feature type="transmembrane region" description="Helical" evidence="5">
    <location>
        <begin position="50"/>
        <end position="69"/>
    </location>
</feature>
<dbReference type="PANTHER" id="PTHR23017:SF7">
    <property type="entry name" value="G-PROTEIN COUPLED RECEPTORS FAMILY 1 PROFILE DOMAIN-CONTAINING PROTEIN"/>
    <property type="match status" value="1"/>
</dbReference>
<keyword evidence="3 5" id="KW-1133">Transmembrane helix</keyword>
<feature type="transmembrane region" description="Helical" evidence="5">
    <location>
        <begin position="165"/>
        <end position="190"/>
    </location>
</feature>
<evidence type="ECO:0000313" key="7">
    <source>
        <dbReference type="EMBL" id="CAI5451271.1"/>
    </source>
</evidence>
<dbReference type="EMBL" id="CANHGI010000005">
    <property type="protein sequence ID" value="CAI5451271.1"/>
    <property type="molecule type" value="Genomic_DNA"/>
</dbReference>
<feature type="transmembrane region" description="Helical" evidence="5">
    <location>
        <begin position="249"/>
        <end position="271"/>
    </location>
</feature>
<proteinExistence type="predicted"/>
<dbReference type="InterPro" id="IPR017452">
    <property type="entry name" value="GPCR_Rhodpsn_7TM"/>
</dbReference>
<sequence length="302" mass="35169">MTDERILGVILFPFSVIGVWTNFSVLFYFRKVSSLNSSFGIISANQALSNGIYCSLALFYLVPSLIWNIQIMKIYSYHCGFVLYLLYDVATESHLLISINRFTAIYFPHTFSKYFKSKQTYYILTILWVILAIIAVIVFEFKCKMYYEEKYWVFLYSDNDDCSSITFYIDFVFHMIVICCVTFLNICTFLKVRKSNKVLSSTIDQKSSKRKQKIEKSFLKQMFYQSSIYVIALLTYFFVAILIEDNWLRFFVITLPWIIIHSLDGTVIILCNPELCTVCLSKWGLSVIGSNRQTTVVVASVK</sequence>
<dbReference type="SUPFAM" id="SSF81321">
    <property type="entry name" value="Family A G protein-coupled receptor-like"/>
    <property type="match status" value="1"/>
</dbReference>
<accession>A0A9P1N7T8</accession>
<dbReference type="GO" id="GO:0016020">
    <property type="term" value="C:membrane"/>
    <property type="evidence" value="ECO:0007669"/>
    <property type="project" value="UniProtKB-SubCell"/>
</dbReference>
<feature type="domain" description="G-protein coupled receptors family 1 profile" evidence="6">
    <location>
        <begin position="21"/>
        <end position="242"/>
    </location>
</feature>
<evidence type="ECO:0000256" key="5">
    <source>
        <dbReference type="SAM" id="Phobius"/>
    </source>
</evidence>
<name>A0A9P1N7T8_9PELO</name>
<evidence type="ECO:0000256" key="2">
    <source>
        <dbReference type="ARBA" id="ARBA00022692"/>
    </source>
</evidence>
<keyword evidence="2 5" id="KW-0812">Transmembrane</keyword>
<dbReference type="InterPro" id="IPR019430">
    <property type="entry name" value="7TM_GPCR_serpentine_rcpt_Srx"/>
</dbReference>
<feature type="transmembrane region" description="Helical" evidence="5">
    <location>
        <begin position="120"/>
        <end position="139"/>
    </location>
</feature>
<dbReference type="Pfam" id="PF10328">
    <property type="entry name" value="7TM_GPCR_Srx"/>
    <property type="match status" value="1"/>
</dbReference>
<gene>
    <name evidence="7" type="ORF">CAMP_LOCUS13908</name>
</gene>
<evidence type="ECO:0000256" key="1">
    <source>
        <dbReference type="ARBA" id="ARBA00004370"/>
    </source>
</evidence>
<dbReference type="Proteomes" id="UP001152747">
    <property type="component" value="Unassembled WGS sequence"/>
</dbReference>
<keyword evidence="8" id="KW-1185">Reference proteome</keyword>
<comment type="subcellular location">
    <subcellularLocation>
        <location evidence="1">Membrane</location>
    </subcellularLocation>
</comment>
<dbReference type="AlphaFoldDB" id="A0A9P1N7T8"/>
<organism evidence="7 8">
    <name type="scientific">Caenorhabditis angaria</name>
    <dbReference type="NCBI Taxonomy" id="860376"/>
    <lineage>
        <taxon>Eukaryota</taxon>
        <taxon>Metazoa</taxon>
        <taxon>Ecdysozoa</taxon>
        <taxon>Nematoda</taxon>
        <taxon>Chromadorea</taxon>
        <taxon>Rhabditida</taxon>
        <taxon>Rhabditina</taxon>
        <taxon>Rhabditomorpha</taxon>
        <taxon>Rhabditoidea</taxon>
        <taxon>Rhabditidae</taxon>
        <taxon>Peloderinae</taxon>
        <taxon>Caenorhabditis</taxon>
    </lineage>
</organism>